<accession>A0A371D8Q8</accession>
<dbReference type="OrthoDB" id="408631at2759"/>
<sequence length="79" mass="8586">MHSVEIPYVNGQTALTIPNPAVRLLSEARPQCQSGQEVLLQFDTCRFGPNATTPTFAIIPDDYRSQQIGIINSIVGDLG</sequence>
<gene>
    <name evidence="1" type="ORF">OH76DRAFT_1483428</name>
</gene>
<dbReference type="AlphaFoldDB" id="A0A371D8Q8"/>
<evidence type="ECO:0000313" key="2">
    <source>
        <dbReference type="Proteomes" id="UP000256964"/>
    </source>
</evidence>
<dbReference type="Proteomes" id="UP000256964">
    <property type="component" value="Unassembled WGS sequence"/>
</dbReference>
<name>A0A371D8Q8_9APHY</name>
<evidence type="ECO:0000313" key="1">
    <source>
        <dbReference type="EMBL" id="RDX48925.1"/>
    </source>
</evidence>
<proteinExistence type="predicted"/>
<dbReference type="STRING" id="139420.A0A371D8Q8"/>
<dbReference type="EMBL" id="KZ857408">
    <property type="protein sequence ID" value="RDX48925.1"/>
    <property type="molecule type" value="Genomic_DNA"/>
</dbReference>
<organism evidence="1 2">
    <name type="scientific">Lentinus brumalis</name>
    <dbReference type="NCBI Taxonomy" id="2498619"/>
    <lineage>
        <taxon>Eukaryota</taxon>
        <taxon>Fungi</taxon>
        <taxon>Dikarya</taxon>
        <taxon>Basidiomycota</taxon>
        <taxon>Agaricomycotina</taxon>
        <taxon>Agaricomycetes</taxon>
        <taxon>Polyporales</taxon>
        <taxon>Polyporaceae</taxon>
        <taxon>Lentinus</taxon>
    </lineage>
</organism>
<protein>
    <submittedName>
        <fullName evidence="1">Uncharacterized protein</fullName>
    </submittedName>
</protein>
<reference evidence="1 2" key="1">
    <citation type="journal article" date="2018" name="Biotechnol. Biofuels">
        <title>Integrative visual omics of the white-rot fungus Polyporus brumalis exposes the biotechnological potential of its oxidative enzymes for delignifying raw plant biomass.</title>
        <authorList>
            <person name="Miyauchi S."/>
            <person name="Rancon A."/>
            <person name="Drula E."/>
            <person name="Hage H."/>
            <person name="Chaduli D."/>
            <person name="Favel A."/>
            <person name="Grisel S."/>
            <person name="Henrissat B."/>
            <person name="Herpoel-Gimbert I."/>
            <person name="Ruiz-Duenas F.J."/>
            <person name="Chevret D."/>
            <person name="Hainaut M."/>
            <person name="Lin J."/>
            <person name="Wang M."/>
            <person name="Pangilinan J."/>
            <person name="Lipzen A."/>
            <person name="Lesage-Meessen L."/>
            <person name="Navarro D."/>
            <person name="Riley R."/>
            <person name="Grigoriev I.V."/>
            <person name="Zhou S."/>
            <person name="Raouche S."/>
            <person name="Rosso M.N."/>
        </authorList>
    </citation>
    <scope>NUCLEOTIDE SEQUENCE [LARGE SCALE GENOMIC DNA]</scope>
    <source>
        <strain evidence="1 2">BRFM 1820</strain>
    </source>
</reference>
<keyword evidence="2" id="KW-1185">Reference proteome</keyword>